<dbReference type="RefSeq" id="WP_212725539.1">
    <property type="nucleotide sequence ID" value="NZ_CP071249.1"/>
</dbReference>
<proteinExistence type="predicted"/>
<sequence>MKKKVFDDYDYESFYNQSFHEQTGELLNDGVKSLRGVAYTTATIKAGNQLEVEIYPSFKKEIPEMMRRFKQKKSRESSEQQKNLNDRNAKKKLIRLVHENFYTGDYWCTLTFKEEPQDLETAEKLSKNFFRRINRVRKKKGLENAKYVYVIEEGTTGTERFHLHLIMDNGLTKEEVESKWKLGASTIRTLNYYKEENFIGVCKYMVKDEETYKRTAFRLKGKRRWGSSKGNLVLPKPSKNRTKMSKRKVMDMVLNQDSIGEKLEQDYPMYQFKEVEIRYSDWNGLFYIYARMQSKKLRRRVSERTSRT</sequence>
<evidence type="ECO:0000259" key="1">
    <source>
        <dbReference type="Pfam" id="PF23343"/>
    </source>
</evidence>
<organism evidence="2 3">
    <name type="scientific">Turicibacter bilis</name>
    <dbReference type="NCBI Taxonomy" id="2735723"/>
    <lineage>
        <taxon>Bacteria</taxon>
        <taxon>Bacillati</taxon>
        <taxon>Bacillota</taxon>
        <taxon>Erysipelotrichia</taxon>
        <taxon>Erysipelotrichales</taxon>
        <taxon>Turicibacteraceae</taxon>
        <taxon>Turicibacter</taxon>
    </lineage>
</organism>
<accession>A0ABY5JHD3</accession>
<name>A0ABY5JHD3_9FIRM</name>
<evidence type="ECO:0000313" key="2">
    <source>
        <dbReference type="EMBL" id="UUF06095.1"/>
    </source>
</evidence>
<dbReference type="InterPro" id="IPR056906">
    <property type="entry name" value="ORF2/G2P_dom"/>
</dbReference>
<dbReference type="Proteomes" id="UP001058016">
    <property type="component" value="Chromosome"/>
</dbReference>
<keyword evidence="3" id="KW-1185">Reference proteome</keyword>
<dbReference type="Pfam" id="PF23343">
    <property type="entry name" value="REP_ORF2-G2P"/>
    <property type="match status" value="1"/>
</dbReference>
<gene>
    <name evidence="2" type="ORF">J0J69_00445</name>
</gene>
<protein>
    <recommendedName>
        <fullName evidence="1">Replication-associated protein ORF2/G2P domain-containing protein</fullName>
    </recommendedName>
</protein>
<feature type="domain" description="Replication-associated protein ORF2/G2P" evidence="1">
    <location>
        <begin position="106"/>
        <end position="208"/>
    </location>
</feature>
<dbReference type="EMBL" id="CP071249">
    <property type="protein sequence ID" value="UUF06095.1"/>
    <property type="molecule type" value="Genomic_DNA"/>
</dbReference>
<reference evidence="2 3" key="1">
    <citation type="submission" date="2021-03" db="EMBL/GenBank/DDBJ databases">
        <title>Comparative Genomics and Metabolomics in the genus Turicibacter.</title>
        <authorList>
            <person name="Maki J."/>
            <person name="Looft T."/>
        </authorList>
    </citation>
    <scope>NUCLEOTIDE SEQUENCE [LARGE SCALE GENOMIC DNA]</scope>
    <source>
        <strain evidence="2 3">MMM721</strain>
    </source>
</reference>
<evidence type="ECO:0000313" key="3">
    <source>
        <dbReference type="Proteomes" id="UP001058016"/>
    </source>
</evidence>